<dbReference type="PANTHER" id="PTHR30005:SF0">
    <property type="entry name" value="RETROGRADE REGULATION PROTEIN 2"/>
    <property type="match status" value="1"/>
</dbReference>
<sequence length="159" mass="18813">MDIVLRRSRYTICLSVWFAFLIRMPKHVLNPDHLLVRLQLIALLTRHHRKKLPKFDDDSLKEFGEEAKQKLKVLCAIIRLSVVLHWNGCMNYREMDFSHSREGFMLIIREARVQNQLPGVEQCTADQFAVELRHESEYFKKVFKQELFVKLEAPPSCSD</sequence>
<dbReference type="Gene3D" id="1.10.3210.10">
    <property type="entry name" value="Hypothetical protein af1432"/>
    <property type="match status" value="1"/>
</dbReference>
<comment type="caution">
    <text evidence="1">The sequence shown here is derived from an EMBL/GenBank/DDBJ whole genome shotgun (WGS) entry which is preliminary data.</text>
</comment>
<evidence type="ECO:0000313" key="2">
    <source>
        <dbReference type="Proteomes" id="UP001472677"/>
    </source>
</evidence>
<accession>A0ABR2AQ18</accession>
<reference evidence="1 2" key="1">
    <citation type="journal article" date="2024" name="G3 (Bethesda)">
        <title>Genome assembly of Hibiscus sabdariffa L. provides insights into metabolisms of medicinal natural products.</title>
        <authorList>
            <person name="Kim T."/>
        </authorList>
    </citation>
    <scope>NUCLEOTIDE SEQUENCE [LARGE SCALE GENOMIC DNA]</scope>
    <source>
        <strain evidence="1">TK-2024</strain>
        <tissue evidence="1">Old leaves</tissue>
    </source>
</reference>
<dbReference type="SUPFAM" id="SSF109604">
    <property type="entry name" value="HD-domain/PDEase-like"/>
    <property type="match status" value="1"/>
</dbReference>
<dbReference type="Proteomes" id="UP001472677">
    <property type="component" value="Unassembled WGS sequence"/>
</dbReference>
<name>A0ABR2AQ18_9ROSI</name>
<proteinExistence type="predicted"/>
<organism evidence="1 2">
    <name type="scientific">Hibiscus sabdariffa</name>
    <name type="common">roselle</name>
    <dbReference type="NCBI Taxonomy" id="183260"/>
    <lineage>
        <taxon>Eukaryota</taxon>
        <taxon>Viridiplantae</taxon>
        <taxon>Streptophyta</taxon>
        <taxon>Embryophyta</taxon>
        <taxon>Tracheophyta</taxon>
        <taxon>Spermatophyta</taxon>
        <taxon>Magnoliopsida</taxon>
        <taxon>eudicotyledons</taxon>
        <taxon>Gunneridae</taxon>
        <taxon>Pentapetalae</taxon>
        <taxon>rosids</taxon>
        <taxon>malvids</taxon>
        <taxon>Malvales</taxon>
        <taxon>Malvaceae</taxon>
        <taxon>Malvoideae</taxon>
        <taxon>Hibiscus</taxon>
    </lineage>
</organism>
<keyword evidence="2" id="KW-1185">Reference proteome</keyword>
<evidence type="ECO:0000313" key="1">
    <source>
        <dbReference type="EMBL" id="KAK8495911.1"/>
    </source>
</evidence>
<dbReference type="InterPro" id="IPR050273">
    <property type="entry name" value="GppA/Ppx_hydrolase"/>
</dbReference>
<dbReference type="EMBL" id="JBBPBM010000397">
    <property type="protein sequence ID" value="KAK8495911.1"/>
    <property type="molecule type" value="Genomic_DNA"/>
</dbReference>
<gene>
    <name evidence="1" type="ORF">V6N12_018091</name>
</gene>
<dbReference type="PANTHER" id="PTHR30005">
    <property type="entry name" value="EXOPOLYPHOSPHATASE"/>
    <property type="match status" value="1"/>
</dbReference>
<protein>
    <submittedName>
        <fullName evidence="1">Uncharacterized protein</fullName>
    </submittedName>
</protein>